<name>A0A4P7NGA8_PYROR</name>
<sequence>MGIILWEGPSRKTWSRKLRHSKIWVLKAILPSRYIRRESIVILPTGLTEKLNLFAARPPVRPYSASRSRRARRPPSSVLCVDHARLRLLKIQGERVLPIFACQVGVFQHFLITCSGLSGVGLIESCKICLEALS</sequence>
<dbReference type="EMBL" id="CP034207">
    <property type="protein sequence ID" value="QBZ60942.1"/>
    <property type="molecule type" value="Genomic_DNA"/>
</dbReference>
<reference evidence="1 2" key="1">
    <citation type="journal article" date="2019" name="Mol. Biol. Evol.">
        <title>Blast fungal genomes show frequent chromosomal changes, gene gains and losses, and effector gene turnover.</title>
        <authorList>
            <person name="Gomez Luciano L.B."/>
            <person name="Jason Tsai I."/>
            <person name="Chuma I."/>
            <person name="Tosa Y."/>
            <person name="Chen Y.H."/>
            <person name="Li J.Y."/>
            <person name="Li M.Y."/>
            <person name="Jade Lu M.Y."/>
            <person name="Nakayashiki H."/>
            <person name="Li W.H."/>
        </authorList>
    </citation>
    <scope>NUCLEOTIDE SEQUENCE [LARGE SCALE GENOMIC DNA]</scope>
    <source>
        <strain evidence="1">MZ5-1-6</strain>
    </source>
</reference>
<dbReference type="Proteomes" id="UP000294847">
    <property type="component" value="Chromosome 4"/>
</dbReference>
<proteinExistence type="predicted"/>
<gene>
    <name evidence="1" type="ORF">PoMZ_07886</name>
</gene>
<protein>
    <submittedName>
        <fullName evidence="1">Uncharacterized protein</fullName>
    </submittedName>
</protein>
<accession>A0A4P7NGA8</accession>
<organism evidence="1 2">
    <name type="scientific">Pyricularia oryzae</name>
    <name type="common">Rice blast fungus</name>
    <name type="synonym">Magnaporthe oryzae</name>
    <dbReference type="NCBI Taxonomy" id="318829"/>
    <lineage>
        <taxon>Eukaryota</taxon>
        <taxon>Fungi</taxon>
        <taxon>Dikarya</taxon>
        <taxon>Ascomycota</taxon>
        <taxon>Pezizomycotina</taxon>
        <taxon>Sordariomycetes</taxon>
        <taxon>Sordariomycetidae</taxon>
        <taxon>Magnaporthales</taxon>
        <taxon>Pyriculariaceae</taxon>
        <taxon>Pyricularia</taxon>
    </lineage>
</organism>
<dbReference type="AlphaFoldDB" id="A0A4P7NGA8"/>
<evidence type="ECO:0000313" key="2">
    <source>
        <dbReference type="Proteomes" id="UP000294847"/>
    </source>
</evidence>
<evidence type="ECO:0000313" key="1">
    <source>
        <dbReference type="EMBL" id="QBZ60942.1"/>
    </source>
</evidence>